<evidence type="ECO:0000256" key="2">
    <source>
        <dbReference type="ARBA" id="ARBA00023172"/>
    </source>
</evidence>
<reference evidence="5" key="2">
    <citation type="submission" date="2015-01" db="EMBL/GenBank/DDBJ databases">
        <title>Evolutionary Origins and Diversification of the Mycorrhizal Mutualists.</title>
        <authorList>
            <consortium name="DOE Joint Genome Institute"/>
            <consortium name="Mycorrhizal Genomics Consortium"/>
            <person name="Kohler A."/>
            <person name="Kuo A."/>
            <person name="Nagy L.G."/>
            <person name="Floudas D."/>
            <person name="Copeland A."/>
            <person name="Barry K.W."/>
            <person name="Cichocki N."/>
            <person name="Veneault-Fourrey C."/>
            <person name="LaButti K."/>
            <person name="Lindquist E.A."/>
            <person name="Lipzen A."/>
            <person name="Lundell T."/>
            <person name="Morin E."/>
            <person name="Murat C."/>
            <person name="Riley R."/>
            <person name="Ohm R."/>
            <person name="Sun H."/>
            <person name="Tunlid A."/>
            <person name="Henrissat B."/>
            <person name="Grigoriev I.V."/>
            <person name="Hibbett D.S."/>
            <person name="Martin F."/>
        </authorList>
    </citation>
    <scope>NUCLEOTIDE SEQUENCE [LARGE SCALE GENOMIC DNA]</scope>
    <source>
        <strain evidence="5">Marx 270</strain>
    </source>
</reference>
<feature type="non-terminal residue" evidence="4">
    <location>
        <position position="1"/>
    </location>
</feature>
<keyword evidence="3" id="KW-0472">Membrane</keyword>
<dbReference type="PANTHER" id="PTHR34605:SF3">
    <property type="entry name" value="P CELL-TYPE AGGLUTINATION PROTEIN MAP4-LIKE-RELATED"/>
    <property type="match status" value="1"/>
</dbReference>
<keyword evidence="3" id="KW-1133">Transmembrane helix</keyword>
<evidence type="ECO:0008006" key="6">
    <source>
        <dbReference type="Google" id="ProtNLM"/>
    </source>
</evidence>
<proteinExistence type="predicted"/>
<dbReference type="InterPro" id="IPR011010">
    <property type="entry name" value="DNA_brk_join_enz"/>
</dbReference>
<feature type="non-terminal residue" evidence="4">
    <location>
        <position position="255"/>
    </location>
</feature>
<dbReference type="AlphaFoldDB" id="A0A0C3K2N3"/>
<dbReference type="SUPFAM" id="SSF47823">
    <property type="entry name" value="lambda integrase-like, N-terminal domain"/>
    <property type="match status" value="1"/>
</dbReference>
<evidence type="ECO:0000313" key="4">
    <source>
        <dbReference type="EMBL" id="KIO03782.1"/>
    </source>
</evidence>
<protein>
    <recommendedName>
        <fullName evidence="6">Core-binding (CB) domain-containing protein</fullName>
    </recommendedName>
</protein>
<keyword evidence="2" id="KW-0233">DNA recombination</keyword>
<dbReference type="EMBL" id="KN831974">
    <property type="protein sequence ID" value="KIO03782.1"/>
    <property type="molecule type" value="Genomic_DNA"/>
</dbReference>
<evidence type="ECO:0000313" key="5">
    <source>
        <dbReference type="Proteomes" id="UP000054217"/>
    </source>
</evidence>
<sequence length="255" mass="28690">YERSIALGMTLHPNTQRTYSSHLNSYLTFCEIHGFPISPTPDTLSFFVVFMSHYIQPHSVENYLSGIVSQPEPHFPDVRDIRNSNLVRRTLRGSLCRFARPYDDLCWLAMLFCGFFGLLCVGELIWPDAVGLRDYTCLSPRSSVSIDQSSFTFCVPQRKSDVRFEGHLICITRSQLPDDPYSIFLRYLAGRDSAFPLHPFLWLCADGSIPTHAWFLSRFRTFFPNPSLGGHSLRSGGATSLAATGVPPSQIQAIG</sequence>
<dbReference type="OrthoDB" id="5598396at2759"/>
<accession>A0A0C3K2N3</accession>
<feature type="transmembrane region" description="Helical" evidence="3">
    <location>
        <begin position="105"/>
        <end position="126"/>
    </location>
</feature>
<dbReference type="SUPFAM" id="SSF56349">
    <property type="entry name" value="DNA breaking-rejoining enzymes"/>
    <property type="match status" value="1"/>
</dbReference>
<dbReference type="Gene3D" id="1.10.443.10">
    <property type="entry name" value="Intergrase catalytic core"/>
    <property type="match status" value="1"/>
</dbReference>
<evidence type="ECO:0000256" key="3">
    <source>
        <dbReference type="SAM" id="Phobius"/>
    </source>
</evidence>
<dbReference type="HOGENOM" id="CLU_083223_0_0_1"/>
<dbReference type="InParanoid" id="A0A0C3K2N3"/>
<gene>
    <name evidence="4" type="ORF">M404DRAFT_57968</name>
</gene>
<keyword evidence="3" id="KW-0812">Transmembrane</keyword>
<organism evidence="4 5">
    <name type="scientific">Pisolithus tinctorius Marx 270</name>
    <dbReference type="NCBI Taxonomy" id="870435"/>
    <lineage>
        <taxon>Eukaryota</taxon>
        <taxon>Fungi</taxon>
        <taxon>Dikarya</taxon>
        <taxon>Basidiomycota</taxon>
        <taxon>Agaricomycotina</taxon>
        <taxon>Agaricomycetes</taxon>
        <taxon>Agaricomycetidae</taxon>
        <taxon>Boletales</taxon>
        <taxon>Sclerodermatineae</taxon>
        <taxon>Pisolithaceae</taxon>
        <taxon>Pisolithus</taxon>
    </lineage>
</organism>
<dbReference type="GO" id="GO:0006310">
    <property type="term" value="P:DNA recombination"/>
    <property type="evidence" value="ECO:0007669"/>
    <property type="project" value="UniProtKB-KW"/>
</dbReference>
<dbReference type="GO" id="GO:0003677">
    <property type="term" value="F:DNA binding"/>
    <property type="evidence" value="ECO:0007669"/>
    <property type="project" value="UniProtKB-KW"/>
</dbReference>
<dbReference type="InterPro" id="IPR052925">
    <property type="entry name" value="Phage_Integrase-like_Recomb"/>
</dbReference>
<name>A0A0C3K2N3_PISTI</name>
<keyword evidence="5" id="KW-1185">Reference proteome</keyword>
<dbReference type="Gene3D" id="1.10.150.130">
    <property type="match status" value="1"/>
</dbReference>
<dbReference type="Proteomes" id="UP000054217">
    <property type="component" value="Unassembled WGS sequence"/>
</dbReference>
<dbReference type="STRING" id="870435.A0A0C3K2N3"/>
<keyword evidence="1" id="KW-0238">DNA-binding</keyword>
<dbReference type="InterPro" id="IPR010998">
    <property type="entry name" value="Integrase_recombinase_N"/>
</dbReference>
<evidence type="ECO:0000256" key="1">
    <source>
        <dbReference type="ARBA" id="ARBA00023125"/>
    </source>
</evidence>
<dbReference type="GO" id="GO:0015074">
    <property type="term" value="P:DNA integration"/>
    <property type="evidence" value="ECO:0007669"/>
    <property type="project" value="InterPro"/>
</dbReference>
<dbReference type="InterPro" id="IPR013762">
    <property type="entry name" value="Integrase-like_cat_sf"/>
</dbReference>
<dbReference type="PANTHER" id="PTHR34605">
    <property type="entry name" value="PHAGE_INTEGRASE DOMAIN-CONTAINING PROTEIN"/>
    <property type="match status" value="1"/>
</dbReference>
<reference evidence="4 5" key="1">
    <citation type="submission" date="2014-04" db="EMBL/GenBank/DDBJ databases">
        <authorList>
            <consortium name="DOE Joint Genome Institute"/>
            <person name="Kuo A."/>
            <person name="Kohler A."/>
            <person name="Costa M.D."/>
            <person name="Nagy L.G."/>
            <person name="Floudas D."/>
            <person name="Copeland A."/>
            <person name="Barry K.W."/>
            <person name="Cichocki N."/>
            <person name="Veneault-Fourrey C."/>
            <person name="LaButti K."/>
            <person name="Lindquist E.A."/>
            <person name="Lipzen A."/>
            <person name="Lundell T."/>
            <person name="Morin E."/>
            <person name="Murat C."/>
            <person name="Sun H."/>
            <person name="Tunlid A."/>
            <person name="Henrissat B."/>
            <person name="Grigoriev I.V."/>
            <person name="Hibbett D.S."/>
            <person name="Martin F."/>
            <person name="Nordberg H.P."/>
            <person name="Cantor M.N."/>
            <person name="Hua S.X."/>
        </authorList>
    </citation>
    <scope>NUCLEOTIDE SEQUENCE [LARGE SCALE GENOMIC DNA]</scope>
    <source>
        <strain evidence="4 5">Marx 270</strain>
    </source>
</reference>